<evidence type="ECO:0000259" key="16">
    <source>
        <dbReference type="Pfam" id="PF02706"/>
    </source>
</evidence>
<evidence type="ECO:0000256" key="11">
    <source>
        <dbReference type="ARBA" id="ARBA00023137"/>
    </source>
</evidence>
<evidence type="ECO:0000313" key="19">
    <source>
        <dbReference type="Proteomes" id="UP000244060"/>
    </source>
</evidence>
<name>A0A2T5JSR0_9RHOB</name>
<keyword evidence="9 14" id="KW-1133">Transmembrane helix</keyword>
<evidence type="ECO:0000313" key="18">
    <source>
        <dbReference type="EMBL" id="PTR11613.1"/>
    </source>
</evidence>
<dbReference type="Pfam" id="PF13807">
    <property type="entry name" value="GNVR"/>
    <property type="match status" value="1"/>
</dbReference>
<feature type="transmembrane region" description="Helical" evidence="14">
    <location>
        <begin position="473"/>
        <end position="490"/>
    </location>
</feature>
<dbReference type="Pfam" id="PF02706">
    <property type="entry name" value="Wzz"/>
    <property type="match status" value="1"/>
</dbReference>
<keyword evidence="4" id="KW-0808">Transferase</keyword>
<dbReference type="AlphaFoldDB" id="A0A2T5JSR0"/>
<protein>
    <submittedName>
        <fullName evidence="18">Tyrosine-protein kinase Etk/Wzc</fullName>
    </submittedName>
</protein>
<dbReference type="InterPro" id="IPR032807">
    <property type="entry name" value="GNVR"/>
</dbReference>
<comment type="catalytic activity">
    <reaction evidence="12">
        <text>L-tyrosyl-[protein] + ATP = O-phospho-L-tyrosyl-[protein] + ADP + H(+)</text>
        <dbReference type="Rhea" id="RHEA:10596"/>
        <dbReference type="Rhea" id="RHEA-COMP:10136"/>
        <dbReference type="Rhea" id="RHEA-COMP:20101"/>
        <dbReference type="ChEBI" id="CHEBI:15378"/>
        <dbReference type="ChEBI" id="CHEBI:30616"/>
        <dbReference type="ChEBI" id="CHEBI:46858"/>
        <dbReference type="ChEBI" id="CHEBI:61978"/>
        <dbReference type="ChEBI" id="CHEBI:456216"/>
    </reaction>
</comment>
<evidence type="ECO:0000256" key="10">
    <source>
        <dbReference type="ARBA" id="ARBA00023136"/>
    </source>
</evidence>
<keyword evidence="13" id="KW-0175">Coiled coil</keyword>
<reference evidence="18 19" key="1">
    <citation type="submission" date="2018-04" db="EMBL/GenBank/DDBJ databases">
        <title>Genomic Encyclopedia of Type Strains, Phase III (KMG-III): the genomes of soil and plant-associated and newly described type strains.</title>
        <authorList>
            <person name="Whitman W."/>
        </authorList>
    </citation>
    <scope>NUCLEOTIDE SEQUENCE [LARGE SCALE GENOMIC DNA]</scope>
    <source>
        <strain evidence="18 19">KA25</strain>
    </source>
</reference>
<evidence type="ECO:0000256" key="2">
    <source>
        <dbReference type="ARBA" id="ARBA00008883"/>
    </source>
</evidence>
<dbReference type="GO" id="GO:0005886">
    <property type="term" value="C:plasma membrane"/>
    <property type="evidence" value="ECO:0007669"/>
    <property type="project" value="UniProtKB-SubCell"/>
</dbReference>
<feature type="domain" description="CobQ/CobB/MinD/ParA nucleotide binding" evidence="15">
    <location>
        <begin position="533"/>
        <end position="706"/>
    </location>
</feature>
<keyword evidence="8" id="KW-0067">ATP-binding</keyword>
<dbReference type="InterPro" id="IPR003856">
    <property type="entry name" value="LPS_length_determ_N"/>
</dbReference>
<dbReference type="Pfam" id="PF01656">
    <property type="entry name" value="CbiA"/>
    <property type="match status" value="1"/>
</dbReference>
<evidence type="ECO:0000256" key="9">
    <source>
        <dbReference type="ARBA" id="ARBA00022989"/>
    </source>
</evidence>
<dbReference type="GO" id="GO:0005524">
    <property type="term" value="F:ATP binding"/>
    <property type="evidence" value="ECO:0007669"/>
    <property type="project" value="UniProtKB-KW"/>
</dbReference>
<accession>A0A2T5JSR0</accession>
<keyword evidence="6" id="KW-0547">Nucleotide-binding</keyword>
<dbReference type="InterPro" id="IPR002586">
    <property type="entry name" value="CobQ/CobB/MinD/ParA_Nub-bd_dom"/>
</dbReference>
<dbReference type="Proteomes" id="UP000244060">
    <property type="component" value="Unassembled WGS sequence"/>
</dbReference>
<evidence type="ECO:0000256" key="7">
    <source>
        <dbReference type="ARBA" id="ARBA00022777"/>
    </source>
</evidence>
<keyword evidence="3" id="KW-1003">Cell membrane</keyword>
<dbReference type="GO" id="GO:0042802">
    <property type="term" value="F:identical protein binding"/>
    <property type="evidence" value="ECO:0007669"/>
    <property type="project" value="UniProtKB-ARBA"/>
</dbReference>
<evidence type="ECO:0000256" key="3">
    <source>
        <dbReference type="ARBA" id="ARBA00022475"/>
    </source>
</evidence>
<keyword evidence="10 14" id="KW-0472">Membrane</keyword>
<evidence type="ECO:0000256" key="8">
    <source>
        <dbReference type="ARBA" id="ARBA00022840"/>
    </source>
</evidence>
<dbReference type="InterPro" id="IPR005702">
    <property type="entry name" value="Wzc-like_C"/>
</dbReference>
<keyword evidence="5 14" id="KW-0812">Transmembrane</keyword>
<dbReference type="CDD" id="cd05387">
    <property type="entry name" value="BY-kinase"/>
    <property type="match status" value="1"/>
</dbReference>
<dbReference type="NCBIfam" id="TIGR01007">
    <property type="entry name" value="eps_fam"/>
    <property type="match status" value="1"/>
</dbReference>
<dbReference type="EMBL" id="QAOT01000026">
    <property type="protein sequence ID" value="PTR11613.1"/>
    <property type="molecule type" value="Genomic_DNA"/>
</dbReference>
<organism evidence="18 19">
    <name type="scientific">Cereibacter azotoformans</name>
    <dbReference type="NCBI Taxonomy" id="43057"/>
    <lineage>
        <taxon>Bacteria</taxon>
        <taxon>Pseudomonadati</taxon>
        <taxon>Pseudomonadota</taxon>
        <taxon>Alphaproteobacteria</taxon>
        <taxon>Rhodobacterales</taxon>
        <taxon>Paracoccaceae</taxon>
        <taxon>Cereibacter</taxon>
    </lineage>
</organism>
<dbReference type="Pfam" id="PF23607">
    <property type="entry name" value="WZC_N"/>
    <property type="match status" value="1"/>
</dbReference>
<feature type="transmembrane region" description="Helical" evidence="14">
    <location>
        <begin position="439"/>
        <end position="461"/>
    </location>
</feature>
<comment type="subcellular location">
    <subcellularLocation>
        <location evidence="1">Cell membrane</location>
        <topology evidence="1">Multi-pass membrane protein</topology>
    </subcellularLocation>
</comment>
<sequence>MTDTSRPAQAAEEDEIDLGLLMAQLWAGRNWIAGATTAAAFLALAYLVNTPPTYRADALLQLEAKSGSMALPQALSAMAEIEPQSATEVEILRSRFVLGEAVAGTHLDWRAAPVRLPLLGQAVASGRLPLPDLDVLTAYDRGDARIRLDMLEVPPEWIGEEIRVTAGEGGRFTLRLPDESLAEGAVGVPLSLPGQGFGLRIGALEGAPGREFVILQRDETQAIQSLRGRVSVAERGRGSSILEVSLTGEDPAELQRTLGAITEAYLRQNMSRSAAEAQSSLDFIERQLPEARAAVTKAEEQLNAYRQAQQAIDLGFEGQSLLTQIAAAEAELRQLAAEEEDLAERYTQQHPVYQKLLSARTRLEERLAALRRETTELPETQREVFNLTRDLEVAQQVYLQLLNRAQELSVLKASTLGNVRIIDSARTEPLPIAPRRGRVLALALLLGALGGAGFVLGRHWLRRGVRGAEEIDRMGLPVFATVLYAPAVAGNRRRKGTLPILALTEPDAVAVEGIRSLRTSLHFGMLDAQSRSIAFTSSAPEAGKSFLAVNLAVVAADAGQRVCLVDADLRRGRIRQYFRVGKGEPGLSDYLAGEAALEDLLRPTPIPGLRVMTTGRYPPNPSELLMRPALSELVAELDRRFDLTIFDAPPALAVTDPVVIGRAVGATIAVVRHDVTTTGEVEALLRQLQGAGVKPAGAVLNAYKPEAGRGPYGYGYGYGYRYQYSYRPQARD</sequence>
<evidence type="ECO:0000256" key="14">
    <source>
        <dbReference type="SAM" id="Phobius"/>
    </source>
</evidence>
<keyword evidence="19" id="KW-1185">Reference proteome</keyword>
<comment type="caution">
    <text evidence="18">The sequence shown here is derived from an EMBL/GenBank/DDBJ whole genome shotgun (WGS) entry which is preliminary data.</text>
</comment>
<evidence type="ECO:0000259" key="15">
    <source>
        <dbReference type="Pfam" id="PF01656"/>
    </source>
</evidence>
<feature type="coiled-coil region" evidence="13">
    <location>
        <begin position="267"/>
        <end position="373"/>
    </location>
</feature>
<comment type="similarity">
    <text evidence="2">Belongs to the etk/wzc family.</text>
</comment>
<keyword evidence="11" id="KW-0829">Tyrosine-protein kinase</keyword>
<gene>
    <name evidence="18" type="ORF">C8J28_1265</name>
</gene>
<dbReference type="InterPro" id="IPR027417">
    <property type="entry name" value="P-loop_NTPase"/>
</dbReference>
<dbReference type="InterPro" id="IPR050445">
    <property type="entry name" value="Bact_polysacc_biosynth/exp"/>
</dbReference>
<dbReference type="Gene3D" id="3.40.50.300">
    <property type="entry name" value="P-loop containing nucleotide triphosphate hydrolases"/>
    <property type="match status" value="1"/>
</dbReference>
<dbReference type="SUPFAM" id="SSF52540">
    <property type="entry name" value="P-loop containing nucleoside triphosphate hydrolases"/>
    <property type="match status" value="1"/>
</dbReference>
<evidence type="ECO:0000256" key="6">
    <source>
        <dbReference type="ARBA" id="ARBA00022741"/>
    </source>
</evidence>
<dbReference type="PANTHER" id="PTHR32309:SF32">
    <property type="entry name" value="TYROSINE-PROTEIN KINASE ETK-RELATED"/>
    <property type="match status" value="1"/>
</dbReference>
<keyword evidence="7 18" id="KW-0418">Kinase</keyword>
<evidence type="ECO:0000256" key="1">
    <source>
        <dbReference type="ARBA" id="ARBA00004651"/>
    </source>
</evidence>
<dbReference type="RefSeq" id="WP_108222448.1">
    <property type="nucleotide sequence ID" value="NZ_QAOT01000026.1"/>
</dbReference>
<evidence type="ECO:0000256" key="13">
    <source>
        <dbReference type="SAM" id="Coils"/>
    </source>
</evidence>
<dbReference type="FunFam" id="3.40.50.300:FF:000527">
    <property type="entry name" value="Tyrosine-protein kinase etk"/>
    <property type="match status" value="1"/>
</dbReference>
<dbReference type="GO" id="GO:0004713">
    <property type="term" value="F:protein tyrosine kinase activity"/>
    <property type="evidence" value="ECO:0007669"/>
    <property type="project" value="UniProtKB-KW"/>
</dbReference>
<dbReference type="PANTHER" id="PTHR32309">
    <property type="entry name" value="TYROSINE-PROTEIN KINASE"/>
    <property type="match status" value="1"/>
</dbReference>
<evidence type="ECO:0000256" key="5">
    <source>
        <dbReference type="ARBA" id="ARBA00022692"/>
    </source>
</evidence>
<dbReference type="OrthoDB" id="230260at2"/>
<feature type="domain" description="Tyrosine-protein kinase G-rich" evidence="17">
    <location>
        <begin position="379"/>
        <end position="459"/>
    </location>
</feature>
<evidence type="ECO:0000256" key="4">
    <source>
        <dbReference type="ARBA" id="ARBA00022679"/>
    </source>
</evidence>
<evidence type="ECO:0000259" key="17">
    <source>
        <dbReference type="Pfam" id="PF13807"/>
    </source>
</evidence>
<evidence type="ECO:0000256" key="12">
    <source>
        <dbReference type="ARBA" id="ARBA00053015"/>
    </source>
</evidence>
<feature type="domain" description="Polysaccharide chain length determinant N-terminal" evidence="16">
    <location>
        <begin position="14"/>
        <end position="102"/>
    </location>
</feature>
<proteinExistence type="inferred from homology"/>